<dbReference type="EMBL" id="DSTK01000041">
    <property type="protein sequence ID" value="HFK98737.1"/>
    <property type="molecule type" value="Genomic_DNA"/>
</dbReference>
<feature type="transmembrane region" description="Helical" evidence="7">
    <location>
        <begin position="341"/>
        <end position="362"/>
    </location>
</feature>
<feature type="transmembrane region" description="Helical" evidence="7">
    <location>
        <begin position="106"/>
        <end position="129"/>
    </location>
</feature>
<organism evidence="9">
    <name type="scientific">Desulfacinum infernum</name>
    <dbReference type="NCBI Taxonomy" id="35837"/>
    <lineage>
        <taxon>Bacteria</taxon>
        <taxon>Pseudomonadati</taxon>
        <taxon>Thermodesulfobacteriota</taxon>
        <taxon>Syntrophobacteria</taxon>
        <taxon>Syntrophobacterales</taxon>
        <taxon>Syntrophobacteraceae</taxon>
        <taxon>Desulfacinum</taxon>
    </lineage>
</organism>
<protein>
    <submittedName>
        <fullName evidence="9">MFS transporter</fullName>
    </submittedName>
</protein>
<feature type="domain" description="Major facilitator superfamily (MFS) profile" evidence="8">
    <location>
        <begin position="210"/>
        <end position="405"/>
    </location>
</feature>
<evidence type="ECO:0000256" key="3">
    <source>
        <dbReference type="ARBA" id="ARBA00022475"/>
    </source>
</evidence>
<dbReference type="Gene3D" id="1.20.1250.20">
    <property type="entry name" value="MFS general substrate transporter like domains"/>
    <property type="match status" value="2"/>
</dbReference>
<dbReference type="AlphaFoldDB" id="A0A832EBU9"/>
<evidence type="ECO:0000256" key="7">
    <source>
        <dbReference type="SAM" id="Phobius"/>
    </source>
</evidence>
<accession>A0A832EBU9</accession>
<name>A0A832EBU9_9BACT</name>
<evidence type="ECO:0000256" key="2">
    <source>
        <dbReference type="ARBA" id="ARBA00022448"/>
    </source>
</evidence>
<dbReference type="PANTHER" id="PTHR23517:SF3">
    <property type="entry name" value="INTEGRAL MEMBRANE TRANSPORT PROTEIN"/>
    <property type="match status" value="1"/>
</dbReference>
<dbReference type="GO" id="GO:0005886">
    <property type="term" value="C:plasma membrane"/>
    <property type="evidence" value="ECO:0007669"/>
    <property type="project" value="UniProtKB-SubCell"/>
</dbReference>
<comment type="subcellular location">
    <subcellularLocation>
        <location evidence="1">Cell membrane</location>
        <topology evidence="1">Multi-pass membrane protein</topology>
    </subcellularLocation>
</comment>
<sequence length="405" mass="43399">MKSGSAAAVSFPFPVRLITFPLCGFLYTAVLWMMFAFLPVHLKAQGLSDAMLGTVMGFYSISALVLMIPLGVLSDRVSPKKVLLAGACLLFLHLAGLRTARSGYAFLLLAVLGGLSWAIFQTVLQALFLKVLSPARRGVKIAVFQMGSYLGFGVGPLLAGTLWGDADYVGMLGFALGGAAVLIVLVLTLQDSDPIRFNLGDYREDLRQPRALAFLVVWLIYATHFGVEQTSYTLLMRHDLGFSNAQVGWSFLAVGVWMALMAPVTGRGFDVRQSVIRLLALGLIVSSVFQVLTAFARTLPEMIAVRLLHTTGDVPVILAMGIMTAAFFPQGRLGGHSAVVYAVRTLGVFAGNYAAGWVVPLVGYQGTFVASGTVVFLATLALLPWIKRVLHMSEPSAPEPARPGA</sequence>
<proteinExistence type="predicted"/>
<evidence type="ECO:0000313" key="9">
    <source>
        <dbReference type="EMBL" id="HFK98737.1"/>
    </source>
</evidence>
<dbReference type="Pfam" id="PF07690">
    <property type="entry name" value="MFS_1"/>
    <property type="match status" value="2"/>
</dbReference>
<keyword evidence="2" id="KW-0813">Transport</keyword>
<gene>
    <name evidence="9" type="ORF">ENS06_15605</name>
</gene>
<feature type="transmembrane region" description="Helical" evidence="7">
    <location>
        <begin position="141"/>
        <end position="163"/>
    </location>
</feature>
<evidence type="ECO:0000256" key="4">
    <source>
        <dbReference type="ARBA" id="ARBA00022692"/>
    </source>
</evidence>
<reference evidence="9" key="1">
    <citation type="journal article" date="2020" name="mSystems">
        <title>Genome- and Community-Level Interaction Insights into Carbon Utilization and Element Cycling Functions of Hydrothermarchaeota in Hydrothermal Sediment.</title>
        <authorList>
            <person name="Zhou Z."/>
            <person name="Liu Y."/>
            <person name="Xu W."/>
            <person name="Pan J."/>
            <person name="Luo Z.H."/>
            <person name="Li M."/>
        </authorList>
    </citation>
    <scope>NUCLEOTIDE SEQUENCE [LARGE SCALE GENOMIC DNA]</scope>
    <source>
        <strain evidence="9">SpSt-456</strain>
    </source>
</reference>
<keyword evidence="6 7" id="KW-0472">Membrane</keyword>
<feature type="domain" description="Major facilitator superfamily (MFS) profile" evidence="8">
    <location>
        <begin position="1"/>
        <end position="196"/>
    </location>
</feature>
<dbReference type="InterPro" id="IPR036259">
    <property type="entry name" value="MFS_trans_sf"/>
</dbReference>
<feature type="transmembrane region" description="Helical" evidence="7">
    <location>
        <begin position="247"/>
        <end position="266"/>
    </location>
</feature>
<dbReference type="InterPro" id="IPR020846">
    <property type="entry name" value="MFS_dom"/>
</dbReference>
<dbReference type="GO" id="GO:0022857">
    <property type="term" value="F:transmembrane transporter activity"/>
    <property type="evidence" value="ECO:0007669"/>
    <property type="project" value="InterPro"/>
</dbReference>
<keyword evidence="3" id="KW-1003">Cell membrane</keyword>
<feature type="transmembrane region" description="Helical" evidence="7">
    <location>
        <begin position="50"/>
        <end position="70"/>
    </location>
</feature>
<dbReference type="PROSITE" id="PS50850">
    <property type="entry name" value="MFS"/>
    <property type="match status" value="2"/>
</dbReference>
<keyword evidence="5 7" id="KW-1133">Transmembrane helix</keyword>
<dbReference type="PANTHER" id="PTHR23517">
    <property type="entry name" value="RESISTANCE PROTEIN MDTM, PUTATIVE-RELATED-RELATED"/>
    <property type="match status" value="1"/>
</dbReference>
<dbReference type="InterPro" id="IPR050171">
    <property type="entry name" value="MFS_Transporters"/>
</dbReference>
<dbReference type="InterPro" id="IPR011701">
    <property type="entry name" value="MFS"/>
</dbReference>
<feature type="transmembrane region" description="Helical" evidence="7">
    <location>
        <begin position="169"/>
        <end position="189"/>
    </location>
</feature>
<feature type="transmembrane region" description="Helical" evidence="7">
    <location>
        <begin position="308"/>
        <end position="329"/>
    </location>
</feature>
<feature type="transmembrane region" description="Helical" evidence="7">
    <location>
        <begin position="210"/>
        <end position="227"/>
    </location>
</feature>
<feature type="transmembrane region" description="Helical" evidence="7">
    <location>
        <begin position="20"/>
        <end position="38"/>
    </location>
</feature>
<comment type="caution">
    <text evidence="9">The sequence shown here is derived from an EMBL/GenBank/DDBJ whole genome shotgun (WGS) entry which is preliminary data.</text>
</comment>
<dbReference type="SUPFAM" id="SSF103473">
    <property type="entry name" value="MFS general substrate transporter"/>
    <property type="match status" value="1"/>
</dbReference>
<keyword evidence="4 7" id="KW-0812">Transmembrane</keyword>
<feature type="transmembrane region" description="Helical" evidence="7">
    <location>
        <begin position="278"/>
        <end position="296"/>
    </location>
</feature>
<evidence type="ECO:0000256" key="1">
    <source>
        <dbReference type="ARBA" id="ARBA00004651"/>
    </source>
</evidence>
<evidence type="ECO:0000259" key="8">
    <source>
        <dbReference type="PROSITE" id="PS50850"/>
    </source>
</evidence>
<evidence type="ECO:0000256" key="5">
    <source>
        <dbReference type="ARBA" id="ARBA00022989"/>
    </source>
</evidence>
<evidence type="ECO:0000256" key="6">
    <source>
        <dbReference type="ARBA" id="ARBA00023136"/>
    </source>
</evidence>
<feature type="transmembrane region" description="Helical" evidence="7">
    <location>
        <begin position="368"/>
        <end position="386"/>
    </location>
</feature>